<evidence type="ECO:0000256" key="6">
    <source>
        <dbReference type="ARBA" id="ARBA00023136"/>
    </source>
</evidence>
<protein>
    <submittedName>
        <fullName evidence="10">Ferrichrome-iron receptor</fullName>
    </submittedName>
</protein>
<dbReference type="PANTHER" id="PTHR32552:SF82">
    <property type="entry name" value="FCUA PROTEIN"/>
    <property type="match status" value="1"/>
</dbReference>
<evidence type="ECO:0000259" key="9">
    <source>
        <dbReference type="Pfam" id="PF00593"/>
    </source>
</evidence>
<dbReference type="InterPro" id="IPR036942">
    <property type="entry name" value="Beta-barrel_TonB_sf"/>
</dbReference>
<comment type="similarity">
    <text evidence="8">Belongs to the TonB-dependent receptor family.</text>
</comment>
<dbReference type="PROSITE" id="PS52016">
    <property type="entry name" value="TONB_DEPENDENT_REC_3"/>
    <property type="match status" value="1"/>
</dbReference>
<keyword evidence="2 8" id="KW-0813">Transport</keyword>
<name>A0ABM8Z1P2_9PROT</name>
<evidence type="ECO:0000313" key="10">
    <source>
        <dbReference type="EMBL" id="CAG9933834.1"/>
    </source>
</evidence>
<evidence type="ECO:0000256" key="8">
    <source>
        <dbReference type="PROSITE-ProRule" id="PRU01360"/>
    </source>
</evidence>
<feature type="domain" description="TonB-dependent receptor-like beta-barrel" evidence="9">
    <location>
        <begin position="9"/>
        <end position="92"/>
    </location>
</feature>
<dbReference type="InterPro" id="IPR000531">
    <property type="entry name" value="Beta-barrel_TonB"/>
</dbReference>
<keyword evidence="5" id="KW-0798">TonB box</keyword>
<dbReference type="EMBL" id="OU912926">
    <property type="protein sequence ID" value="CAG9933834.1"/>
    <property type="molecule type" value="Genomic_DNA"/>
</dbReference>
<keyword evidence="4 8" id="KW-0812">Transmembrane</keyword>
<evidence type="ECO:0000256" key="1">
    <source>
        <dbReference type="ARBA" id="ARBA00004571"/>
    </source>
</evidence>
<evidence type="ECO:0000313" key="11">
    <source>
        <dbReference type="Proteomes" id="UP000839052"/>
    </source>
</evidence>
<organism evidence="10 11">
    <name type="scientific">Candidatus Nitrotoga arctica</name>
    <dbReference type="NCBI Taxonomy" id="453162"/>
    <lineage>
        <taxon>Bacteria</taxon>
        <taxon>Pseudomonadati</taxon>
        <taxon>Pseudomonadota</taxon>
        <taxon>Betaproteobacteria</taxon>
        <taxon>Nitrosomonadales</taxon>
        <taxon>Gallionellaceae</taxon>
        <taxon>Candidatus Nitrotoga</taxon>
    </lineage>
</organism>
<dbReference type="Proteomes" id="UP000839052">
    <property type="component" value="Chromosome"/>
</dbReference>
<comment type="subcellular location">
    <subcellularLocation>
        <location evidence="1 8">Cell outer membrane</location>
        <topology evidence="1 8">Multi-pass membrane protein</topology>
    </subcellularLocation>
</comment>
<dbReference type="Gene3D" id="2.40.170.20">
    <property type="entry name" value="TonB-dependent receptor, beta-barrel domain"/>
    <property type="match status" value="1"/>
</dbReference>
<reference evidence="10 11" key="1">
    <citation type="submission" date="2021-10" db="EMBL/GenBank/DDBJ databases">
        <authorList>
            <person name="Koch H."/>
        </authorList>
    </citation>
    <scope>NUCLEOTIDE SEQUENCE [LARGE SCALE GENOMIC DNA]</scope>
    <source>
        <strain evidence="10">6680</strain>
    </source>
</reference>
<dbReference type="PANTHER" id="PTHR32552">
    <property type="entry name" value="FERRICHROME IRON RECEPTOR-RELATED"/>
    <property type="match status" value="1"/>
</dbReference>
<evidence type="ECO:0000256" key="4">
    <source>
        <dbReference type="ARBA" id="ARBA00022692"/>
    </source>
</evidence>
<keyword evidence="11" id="KW-1185">Reference proteome</keyword>
<dbReference type="InterPro" id="IPR039426">
    <property type="entry name" value="TonB-dep_rcpt-like"/>
</dbReference>
<evidence type="ECO:0000256" key="7">
    <source>
        <dbReference type="ARBA" id="ARBA00023237"/>
    </source>
</evidence>
<keyword evidence="3 8" id="KW-1134">Transmembrane beta strand</keyword>
<dbReference type="Pfam" id="PF00593">
    <property type="entry name" value="TonB_dep_Rec_b-barrel"/>
    <property type="match status" value="1"/>
</dbReference>
<evidence type="ECO:0000256" key="5">
    <source>
        <dbReference type="ARBA" id="ARBA00023077"/>
    </source>
</evidence>
<evidence type="ECO:0000256" key="3">
    <source>
        <dbReference type="ARBA" id="ARBA00022452"/>
    </source>
</evidence>
<proteinExistence type="inferred from homology"/>
<evidence type="ECO:0000256" key="2">
    <source>
        <dbReference type="ARBA" id="ARBA00022448"/>
    </source>
</evidence>
<keyword evidence="6 8" id="KW-0472">Membrane</keyword>
<keyword evidence="10" id="KW-0675">Receptor</keyword>
<keyword evidence="7 8" id="KW-0998">Cell outer membrane</keyword>
<accession>A0ABM8Z1P2</accession>
<dbReference type="SUPFAM" id="SSF56935">
    <property type="entry name" value="Porins"/>
    <property type="match status" value="1"/>
</dbReference>
<dbReference type="RefSeq" id="WP_275584294.1">
    <property type="nucleotide sequence ID" value="NZ_OU912926.1"/>
</dbReference>
<sequence>MDAKLTKTQNGQFDGKEAAGAPEWVVKLGSEWDLSRMPGLTATARLQYASSQAFNADNTIKVPSWARLDVGARYAIKINGRPVIFRASVENVTDRRYWDTVPSYQIATYAAPRTILLSTTIDF</sequence>
<gene>
    <name evidence="10" type="ORF">NTG6680_2585</name>
</gene>